<reference evidence="5 6" key="1">
    <citation type="submission" date="2018-05" db="EMBL/GenBank/DDBJ databases">
        <title>Genomic Encyclopedia of Type Strains, Phase IV (KMG-IV): sequencing the most valuable type-strain genomes for metagenomic binning, comparative biology and taxonomic classification.</title>
        <authorList>
            <person name="Goeker M."/>
        </authorList>
    </citation>
    <scope>NUCLEOTIDE SEQUENCE [LARGE SCALE GENOMIC DNA]</scope>
    <source>
        <strain evidence="5 6">JC118</strain>
    </source>
</reference>
<evidence type="ECO:0000259" key="3">
    <source>
        <dbReference type="Pfam" id="PF07992"/>
    </source>
</evidence>
<evidence type="ECO:0000313" key="5">
    <source>
        <dbReference type="EMBL" id="PXX79609.1"/>
    </source>
</evidence>
<dbReference type="RefSeq" id="WP_022936980.1">
    <property type="nucleotide sequence ID" value="NZ_BAABZA010000001.1"/>
</dbReference>
<dbReference type="InterPro" id="IPR036188">
    <property type="entry name" value="FAD/NAD-bd_sf"/>
</dbReference>
<dbReference type="PRINTS" id="PR00469">
    <property type="entry name" value="PNDRDTASEII"/>
</dbReference>
<dbReference type="EMBL" id="QJKH01000005">
    <property type="protein sequence ID" value="PXX79609.1"/>
    <property type="molecule type" value="Genomic_DNA"/>
</dbReference>
<comment type="caution">
    <text evidence="5">The sequence shown here is derived from an EMBL/GenBank/DDBJ whole genome shotgun (WGS) entry which is preliminary data.</text>
</comment>
<keyword evidence="6" id="KW-1185">Reference proteome</keyword>
<dbReference type="Pfam" id="PF07992">
    <property type="entry name" value="Pyr_redox_2"/>
    <property type="match status" value="1"/>
</dbReference>
<accession>A0A2V2FLG8</accession>
<dbReference type="Gene3D" id="3.50.50.60">
    <property type="entry name" value="FAD/NAD(P)-binding domain"/>
    <property type="match status" value="2"/>
</dbReference>
<dbReference type="GO" id="GO:0016491">
    <property type="term" value="F:oxidoreductase activity"/>
    <property type="evidence" value="ECO:0007669"/>
    <property type="project" value="UniProtKB-KW"/>
</dbReference>
<dbReference type="AlphaFoldDB" id="A0A2V2FLG8"/>
<dbReference type="STRING" id="1034346.GCA_000313565_00674"/>
<organism evidence="5 6">
    <name type="scientific">Dielma fastidiosa</name>
    <dbReference type="NCBI Taxonomy" id="1034346"/>
    <lineage>
        <taxon>Bacteria</taxon>
        <taxon>Bacillati</taxon>
        <taxon>Bacillota</taxon>
        <taxon>Erysipelotrichia</taxon>
        <taxon>Erysipelotrichales</taxon>
        <taxon>Erysipelotrichaceae</taxon>
        <taxon>Dielma</taxon>
    </lineage>
</organism>
<proteinExistence type="predicted"/>
<dbReference type="PRINTS" id="PR00368">
    <property type="entry name" value="FADPNR"/>
</dbReference>
<reference evidence="4" key="2">
    <citation type="submission" date="2022-03" db="EMBL/GenBank/DDBJ databases">
        <title>First case of bacteraemia caused by Dielma fastidiosa in a patient hospitalised with diverticulitis.</title>
        <authorList>
            <person name="Forman-Ankjaer B."/>
            <person name="Hvid-Jensen F."/>
            <person name="Kobel C.M."/>
            <person name="Greve T."/>
        </authorList>
    </citation>
    <scope>NUCLEOTIDE SEQUENCE</scope>
    <source>
        <strain evidence="4">AUH_DF_2021</strain>
    </source>
</reference>
<sequence>MNELYDIAIIGSGVAGLQAAINATIRKKNIIVFGNKNLSTKLVKAHRIDNYLGFYGKSGSEIAQAFQEHIQAMNIEITEEKITAVYPNGDSFMLAGAGNMYEARKVILASGVELTRSIENEADFLGMGVSYCATCDAPLYKGRSVVVVGYSEESIHEANYIAEIAEHVDFVPVNVKTDDLKSSINVVKDVPLRIEGEQSATRLVLKNQTLNTDGIFVLRDSVEPSQLVNGLEIEDGHIKVNRQMETNFHGLFAAGDCTGKPYQYMKAAGEGHVAGLSAVDQIDKENAGIQ</sequence>
<dbReference type="EMBL" id="JALDAW010000023">
    <property type="protein sequence ID" value="MDY5169469.1"/>
    <property type="molecule type" value="Genomic_DNA"/>
</dbReference>
<dbReference type="Proteomes" id="UP001276902">
    <property type="component" value="Unassembled WGS sequence"/>
</dbReference>
<dbReference type="OrthoDB" id="9806179at2"/>
<dbReference type="InterPro" id="IPR050097">
    <property type="entry name" value="Ferredoxin-NADP_redctase_2"/>
</dbReference>
<feature type="domain" description="FAD/NAD(P)-binding" evidence="3">
    <location>
        <begin position="5"/>
        <end position="271"/>
    </location>
</feature>
<evidence type="ECO:0000313" key="6">
    <source>
        <dbReference type="Proteomes" id="UP000247612"/>
    </source>
</evidence>
<keyword evidence="1" id="KW-0285">Flavoprotein</keyword>
<protein>
    <submittedName>
        <fullName evidence="4">NAD(P)/FAD-dependent oxidoreductase</fullName>
    </submittedName>
    <submittedName>
        <fullName evidence="5">Thioredoxin reductase (NADPH)</fullName>
    </submittedName>
</protein>
<evidence type="ECO:0000256" key="1">
    <source>
        <dbReference type="ARBA" id="ARBA00022630"/>
    </source>
</evidence>
<keyword evidence="2" id="KW-0560">Oxidoreductase</keyword>
<dbReference type="PANTHER" id="PTHR48105">
    <property type="entry name" value="THIOREDOXIN REDUCTASE 1-RELATED-RELATED"/>
    <property type="match status" value="1"/>
</dbReference>
<dbReference type="InterPro" id="IPR023753">
    <property type="entry name" value="FAD/NAD-binding_dom"/>
</dbReference>
<dbReference type="SUPFAM" id="SSF51905">
    <property type="entry name" value="FAD/NAD(P)-binding domain"/>
    <property type="match status" value="2"/>
</dbReference>
<evidence type="ECO:0000313" key="4">
    <source>
        <dbReference type="EMBL" id="MDY5169469.1"/>
    </source>
</evidence>
<dbReference type="Proteomes" id="UP000247612">
    <property type="component" value="Unassembled WGS sequence"/>
</dbReference>
<gene>
    <name evidence="5" type="ORF">DES51_10581</name>
    <name evidence="4" type="ORF">MQE39_15215</name>
</gene>
<evidence type="ECO:0000256" key="2">
    <source>
        <dbReference type="ARBA" id="ARBA00023002"/>
    </source>
</evidence>
<name>A0A2V2FLG8_9FIRM</name>